<dbReference type="InterPro" id="IPR027871">
    <property type="entry name" value="DUF4603"/>
</dbReference>
<comment type="caution">
    <text evidence="3">The sequence shown here is derived from an EMBL/GenBank/DDBJ whole genome shotgun (WGS) entry which is preliminary data.</text>
</comment>
<dbReference type="PANTHER" id="PTHR17611:SF3">
    <property type="entry name" value="DNA SEGMENT, CHR 5, ERATO DOI 579, EXPRESSED"/>
    <property type="match status" value="1"/>
</dbReference>
<evidence type="ECO:0000256" key="1">
    <source>
        <dbReference type="PROSITE-ProRule" id="PRU00723"/>
    </source>
</evidence>
<dbReference type="OrthoDB" id="3247158at2759"/>
<dbReference type="EMBL" id="BMAO01003785">
    <property type="protein sequence ID" value="GFQ90206.1"/>
    <property type="molecule type" value="Genomic_DNA"/>
</dbReference>
<evidence type="ECO:0000259" key="2">
    <source>
        <dbReference type="PROSITE" id="PS50103"/>
    </source>
</evidence>
<dbReference type="PROSITE" id="PS50103">
    <property type="entry name" value="ZF_C3H1"/>
    <property type="match status" value="2"/>
</dbReference>
<gene>
    <name evidence="3" type="primary">NCL1_31242</name>
    <name evidence="3" type="ORF">TNCT_353091</name>
</gene>
<evidence type="ECO:0000313" key="3">
    <source>
        <dbReference type="EMBL" id="GFQ90206.1"/>
    </source>
</evidence>
<feature type="zinc finger region" description="C3H1-type" evidence="1">
    <location>
        <begin position="1114"/>
        <end position="1139"/>
    </location>
</feature>
<feature type="non-terminal residue" evidence="3">
    <location>
        <position position="1"/>
    </location>
</feature>
<dbReference type="SMART" id="SM00356">
    <property type="entry name" value="ZnF_C3H1"/>
    <property type="match status" value="2"/>
</dbReference>
<sequence>RDVLIRGCMKFGVFMYFLEIIGNVLSITETMCWGLDDCLNCFPELEMKRQRLVSSFTPSALQKWLEQELENRGIDSFYARSVISLLQQDCVDIEPQECHHTRNHHLRVLHKYGGPENLYYVTKSKHQKWKTWGKHILLTSTLPCCKAAASDLERIMKKAAIDCLKTASDYDNDIEELINEVWIKLKNKSMKGETEEIAMRNCNPLTDSFFIPPSSPTDEIEKYFAAFPPLSSQNEHSVEVTPQMGKNDWWERCNLKRKAQSPKNEETLNSNNLSFQVNKNMQPIIPYRSLKTIKNIFENSMMKSLTGVSVKKRIISKTNNSKIKAIIKNPSCYLNNLFIININNMFMNKSELLNYLSDSTVGINTFNDNLNAYPETQAIEIFVFKYLKEFSVFLLQNKSPVSIAYEESSKSCSVVTNENSGQIPIKEFASITKKEEIDYQDTNVHFRKASLSYPHYKYPCLELNVISAQQHKNNVETIANSVSNKEMFCNLMNNELCSDTKFCFVTEDLAIERKNAFIDKGVDNDYVYDDSDAFYTFTEKISCNEDEKFIINQSFNPLNTSGTPEEAKSNFPDLEQNKCIENISSIQFESSPCDDEIYYSDEESNAILNACNEENFSVLLEAHLESKTHFHPVLENDSSSHELPKTSQNIEMEGTSFLNVSQYNPSLSFDTETKKFIINKESGQEMLKVLNSCDDDEVYYSDEESNAILYDGNVEDFSVSSEAHLAMETHFQPVLENVNQYDSSFTLDTETKKIIINKKSGQELLKKILSIGNGNVSELINCRGQFSSSYDKFSFIQPDKIVHNEENFNKEFEHFQKGVFEKESEPPYFSETSNEHKVFASDLPEYVEDMQSNNDTNDKKWLFHWGDNHNFIARTWQKDFVPAEKNDNQHSYDVEVSTALCKEIKEEEDESLKGLSSVPGISKTIFESEVPKSKQNVHSSFITSQIRNLANNYEDKTALYFGIPGSRSFIADQIQFNGQGPIVDDFTFHNVGSEIVPALQCGTGYSVSFENNPFTVAAASDSSAFSNINENINSFKDYAEGGGWSLASDPFADYYCDNLYERSCSVSNVNLEESSIGYLEFHQKKQHCTSETSDVDVKEIETQLHKRMKQKLVPRKRPCSFFLQGNCTRSDCKYSHDVSTITCRFWKEGSCFKGITCPFYHGFFKMDKRSPENSKCFRTHSPDLSYSLESEADFPSLSSTKSEVSKMKSAAINVIQVKGPNRRQKEK</sequence>
<keyword evidence="1" id="KW-0863">Zinc-finger</keyword>
<proteinExistence type="predicted"/>
<dbReference type="Pfam" id="PF15376">
    <property type="entry name" value="DUF4603"/>
    <property type="match status" value="1"/>
</dbReference>
<keyword evidence="1" id="KW-0479">Metal-binding</keyword>
<name>A0A8X6FW71_TRICU</name>
<dbReference type="Gene3D" id="4.10.1000.10">
    <property type="entry name" value="Zinc finger, CCCH-type"/>
    <property type="match status" value="1"/>
</dbReference>
<dbReference type="AlphaFoldDB" id="A0A8X6FW71"/>
<dbReference type="InterPro" id="IPR000571">
    <property type="entry name" value="Znf_CCCH"/>
</dbReference>
<accession>A0A8X6FW71</accession>
<feature type="zinc finger region" description="C3H1-type" evidence="1">
    <location>
        <begin position="1142"/>
        <end position="1164"/>
    </location>
</feature>
<dbReference type="Proteomes" id="UP000887116">
    <property type="component" value="Unassembled WGS sequence"/>
</dbReference>
<keyword evidence="4" id="KW-1185">Reference proteome</keyword>
<keyword evidence="1" id="KW-0862">Zinc</keyword>
<organism evidence="3 4">
    <name type="scientific">Trichonephila clavata</name>
    <name type="common">Joro spider</name>
    <name type="synonym">Nephila clavata</name>
    <dbReference type="NCBI Taxonomy" id="2740835"/>
    <lineage>
        <taxon>Eukaryota</taxon>
        <taxon>Metazoa</taxon>
        <taxon>Ecdysozoa</taxon>
        <taxon>Arthropoda</taxon>
        <taxon>Chelicerata</taxon>
        <taxon>Arachnida</taxon>
        <taxon>Araneae</taxon>
        <taxon>Araneomorphae</taxon>
        <taxon>Entelegynae</taxon>
        <taxon>Araneoidea</taxon>
        <taxon>Nephilidae</taxon>
        <taxon>Trichonephila</taxon>
    </lineage>
</organism>
<feature type="domain" description="C3H1-type" evidence="2">
    <location>
        <begin position="1142"/>
        <end position="1164"/>
    </location>
</feature>
<protein>
    <recommendedName>
        <fullName evidence="2">C3H1-type domain-containing protein</fullName>
    </recommendedName>
</protein>
<feature type="domain" description="C3H1-type" evidence="2">
    <location>
        <begin position="1114"/>
        <end position="1139"/>
    </location>
</feature>
<dbReference type="GO" id="GO:0008270">
    <property type="term" value="F:zinc ion binding"/>
    <property type="evidence" value="ECO:0007669"/>
    <property type="project" value="UniProtKB-KW"/>
</dbReference>
<dbReference type="PANTHER" id="PTHR17611">
    <property type="entry name" value="DNA SEGMENT, CHR 5, ERATO DOI 579, EXPRESSED"/>
    <property type="match status" value="1"/>
</dbReference>
<evidence type="ECO:0000313" key="4">
    <source>
        <dbReference type="Proteomes" id="UP000887116"/>
    </source>
</evidence>
<reference evidence="3" key="1">
    <citation type="submission" date="2020-07" db="EMBL/GenBank/DDBJ databases">
        <title>Multicomponent nature underlies the extraordinary mechanical properties of spider dragline silk.</title>
        <authorList>
            <person name="Kono N."/>
            <person name="Nakamura H."/>
            <person name="Mori M."/>
            <person name="Yoshida Y."/>
            <person name="Ohtoshi R."/>
            <person name="Malay A.D."/>
            <person name="Moran D.A.P."/>
            <person name="Tomita M."/>
            <person name="Numata K."/>
            <person name="Arakawa K."/>
        </authorList>
    </citation>
    <scope>NUCLEOTIDE SEQUENCE</scope>
</reference>